<organism evidence="3 4">
    <name type="scientific">Forsythia ovata</name>
    <dbReference type="NCBI Taxonomy" id="205694"/>
    <lineage>
        <taxon>Eukaryota</taxon>
        <taxon>Viridiplantae</taxon>
        <taxon>Streptophyta</taxon>
        <taxon>Embryophyta</taxon>
        <taxon>Tracheophyta</taxon>
        <taxon>Spermatophyta</taxon>
        <taxon>Magnoliopsida</taxon>
        <taxon>eudicotyledons</taxon>
        <taxon>Gunneridae</taxon>
        <taxon>Pentapetalae</taxon>
        <taxon>asterids</taxon>
        <taxon>lamiids</taxon>
        <taxon>Lamiales</taxon>
        <taxon>Oleaceae</taxon>
        <taxon>Forsythieae</taxon>
        <taxon>Forsythia</taxon>
    </lineage>
</organism>
<gene>
    <name evidence="2" type="ORF">Fot_37849</name>
    <name evidence="3" type="ORF">Fot_37867</name>
</gene>
<dbReference type="EMBL" id="JBFOLJ010000011">
    <property type="protein sequence ID" value="KAL2494110.1"/>
    <property type="molecule type" value="Genomic_DNA"/>
</dbReference>
<reference evidence="3" key="1">
    <citation type="submission" date="2024-07" db="EMBL/GenBank/DDBJ databases">
        <title>Two chromosome-level genome assemblies of Korean endemic species Abeliophyllum distichum and Forsythia ovata (Oleaceae).</title>
        <authorList>
            <person name="Mun J.H."/>
        </authorList>
    </citation>
    <scope>NUCLEOTIDE SEQUENCE</scope>
    <source>
        <strain evidence="3">KNKB202402200001</strain>
        <tissue evidence="3">Leaf</tissue>
    </source>
</reference>
<comment type="caution">
    <text evidence="3">The sequence shown here is derived from an EMBL/GenBank/DDBJ whole genome shotgun (WGS) entry which is preliminary data.</text>
</comment>
<reference evidence="4" key="2">
    <citation type="submission" date="2024-07" db="EMBL/GenBank/DDBJ databases">
        <title>Two chromosome-level genome assemblies of Korean endemic species Abeliophyllum distichum and Forsythia ovata (Oleaceae).</title>
        <authorList>
            <person name="Jang H."/>
        </authorList>
    </citation>
    <scope>NUCLEOTIDE SEQUENCE [LARGE SCALE GENOMIC DNA]</scope>
</reference>
<evidence type="ECO:0000313" key="2">
    <source>
        <dbReference type="EMBL" id="KAL2494092.1"/>
    </source>
</evidence>
<feature type="region of interest" description="Disordered" evidence="1">
    <location>
        <begin position="204"/>
        <end position="224"/>
    </location>
</feature>
<proteinExistence type="predicted"/>
<protein>
    <submittedName>
        <fullName evidence="3">Replication protein A 70 kDa DNA-binding subunit D-like</fullName>
    </submittedName>
</protein>
<dbReference type="AlphaFoldDB" id="A0ABD1S082"/>
<keyword evidence="4" id="KW-1185">Reference proteome</keyword>
<name>A0ABD1S082_9LAMI</name>
<dbReference type="Proteomes" id="UP001604277">
    <property type="component" value="Unassembled WGS sequence"/>
</dbReference>
<evidence type="ECO:0000313" key="3">
    <source>
        <dbReference type="EMBL" id="KAL2494110.1"/>
    </source>
</evidence>
<dbReference type="InterPro" id="IPR012340">
    <property type="entry name" value="NA-bd_OB-fold"/>
</dbReference>
<dbReference type="Gene3D" id="2.40.50.140">
    <property type="entry name" value="Nucleic acid-binding proteins"/>
    <property type="match status" value="1"/>
</dbReference>
<accession>A0ABD1S082</accession>
<dbReference type="SUPFAM" id="SSF50249">
    <property type="entry name" value="Nucleic acid-binding proteins"/>
    <property type="match status" value="1"/>
</dbReference>
<feature type="compositionally biased region" description="Basic and acidic residues" evidence="1">
    <location>
        <begin position="204"/>
        <end position="215"/>
    </location>
</feature>
<evidence type="ECO:0000313" key="4">
    <source>
        <dbReference type="Proteomes" id="UP001604277"/>
    </source>
</evidence>
<sequence>MSVKVRPPVKHKIQEIKNISHLLSEKDQPFFWLKGTMSIQIMQQSFWYMCCSICNKSSHVDFDEMYQCLYCKCEGARGKPCAKAYIQVQDSTGCIDATMIGETTEAFLQSTADILIQLTTTQSIRTTIDDEHILYVRATERNVDGIQVKYDVVFLIDPVTELDTPMRPETSSYAVLTFRSNSFSRGRKRKKIVKPIKRSLFSLKDSDSSQDEERGGLAGSSIPS</sequence>
<evidence type="ECO:0000256" key="1">
    <source>
        <dbReference type="SAM" id="MobiDB-lite"/>
    </source>
</evidence>
<dbReference type="EMBL" id="JBFOLJ010000011">
    <property type="protein sequence ID" value="KAL2494092.1"/>
    <property type="molecule type" value="Genomic_DNA"/>
</dbReference>